<name>A0A367WTN6_9PROT</name>
<evidence type="ECO:0000313" key="2">
    <source>
        <dbReference type="Proteomes" id="UP000252517"/>
    </source>
</evidence>
<dbReference type="Pfam" id="PF11010">
    <property type="entry name" value="DUF2848"/>
    <property type="match status" value="1"/>
</dbReference>
<sequence>MLIDFTIDDGQHGFEITHCTVAGWTGRDANAIQHHIDELAAIGVKPPSSVPLYYRTASAMLTREATIEVVGNGTSGEVEPLIVAKEGVLYIGLASDHTDRALEAHSVALSKQICAKPVAGTLWRYDEVADHIEKLELKSWIREGAGDDWVLYQEGTIASIRPLAELIDGAGLVAAAGASGKAAAMLCGTFGAKGGVRPACSFKMAMMDPVLNRTIEHVYDIVELPEIA</sequence>
<dbReference type="OrthoDB" id="9792678at2"/>
<gene>
    <name evidence="1" type="ORF">TH25_19020</name>
</gene>
<dbReference type="AlphaFoldDB" id="A0A367WTN6"/>
<dbReference type="EMBL" id="JPWH01000019">
    <property type="protein sequence ID" value="RCK44758.1"/>
    <property type="molecule type" value="Genomic_DNA"/>
</dbReference>
<protein>
    <recommendedName>
        <fullName evidence="3">DUF2848 domain-containing protein</fullName>
    </recommendedName>
</protein>
<comment type="caution">
    <text evidence="1">The sequence shown here is derived from an EMBL/GenBank/DDBJ whole genome shotgun (WGS) entry which is preliminary data.</text>
</comment>
<proteinExistence type="predicted"/>
<accession>A0A367WTN6</accession>
<organism evidence="1 2">
    <name type="scientific">Thalassospira profundimaris</name>
    <dbReference type="NCBI Taxonomy" id="502049"/>
    <lineage>
        <taxon>Bacteria</taxon>
        <taxon>Pseudomonadati</taxon>
        <taxon>Pseudomonadota</taxon>
        <taxon>Alphaproteobacteria</taxon>
        <taxon>Rhodospirillales</taxon>
        <taxon>Thalassospiraceae</taxon>
        <taxon>Thalassospira</taxon>
    </lineage>
</organism>
<evidence type="ECO:0000313" key="1">
    <source>
        <dbReference type="EMBL" id="RCK44758.1"/>
    </source>
</evidence>
<dbReference type="InterPro" id="IPR021269">
    <property type="entry name" value="DUF2848"/>
</dbReference>
<evidence type="ECO:0008006" key="3">
    <source>
        <dbReference type="Google" id="ProtNLM"/>
    </source>
</evidence>
<dbReference type="RefSeq" id="WP_114089752.1">
    <property type="nucleotide sequence ID" value="NZ_JPWH01000019.1"/>
</dbReference>
<reference evidence="1 2" key="1">
    <citation type="submission" date="2014-07" db="EMBL/GenBank/DDBJ databases">
        <title>Draft genome sequence of Thalassospira profundimaris S25-3-2.</title>
        <authorList>
            <person name="Lai Q."/>
            <person name="Shao Z."/>
        </authorList>
    </citation>
    <scope>NUCLEOTIDE SEQUENCE [LARGE SCALE GENOMIC DNA]</scope>
    <source>
        <strain evidence="1 2">S25-3-2</strain>
    </source>
</reference>
<dbReference type="Proteomes" id="UP000252517">
    <property type="component" value="Unassembled WGS sequence"/>
</dbReference>